<protein>
    <submittedName>
        <fullName evidence="5">Ankyrin repeat-containing domain protein</fullName>
    </submittedName>
</protein>
<dbReference type="InterPro" id="IPR036770">
    <property type="entry name" value="Ankyrin_rpt-contain_sf"/>
</dbReference>
<evidence type="ECO:0000256" key="1">
    <source>
        <dbReference type="ARBA" id="ARBA00022737"/>
    </source>
</evidence>
<proteinExistence type="predicted"/>
<feature type="repeat" description="ANK" evidence="3">
    <location>
        <begin position="395"/>
        <end position="419"/>
    </location>
</feature>
<name>A0AA39PJF7_9AGAR</name>
<evidence type="ECO:0000259" key="4">
    <source>
        <dbReference type="Pfam" id="PF22939"/>
    </source>
</evidence>
<evidence type="ECO:0000256" key="2">
    <source>
        <dbReference type="ARBA" id="ARBA00023043"/>
    </source>
</evidence>
<keyword evidence="6" id="KW-1185">Reference proteome</keyword>
<evidence type="ECO:0000313" key="5">
    <source>
        <dbReference type="EMBL" id="KAK0485410.1"/>
    </source>
</evidence>
<evidence type="ECO:0000256" key="3">
    <source>
        <dbReference type="PROSITE-ProRule" id="PRU00023"/>
    </source>
</evidence>
<dbReference type="InterPro" id="IPR050889">
    <property type="entry name" value="Dendritic_Spine_Reg/Scaffold"/>
</dbReference>
<dbReference type="Pfam" id="PF22939">
    <property type="entry name" value="WHD_GPIID"/>
    <property type="match status" value="1"/>
</dbReference>
<dbReference type="SMART" id="SM00248">
    <property type="entry name" value="ANK"/>
    <property type="match status" value="7"/>
</dbReference>
<dbReference type="SUPFAM" id="SSF48403">
    <property type="entry name" value="Ankyrin repeat"/>
    <property type="match status" value="1"/>
</dbReference>
<dbReference type="InterPro" id="IPR002110">
    <property type="entry name" value="Ankyrin_rpt"/>
</dbReference>
<dbReference type="Pfam" id="PF12796">
    <property type="entry name" value="Ank_2"/>
    <property type="match status" value="1"/>
</dbReference>
<evidence type="ECO:0000313" key="6">
    <source>
        <dbReference type="Proteomes" id="UP001175228"/>
    </source>
</evidence>
<dbReference type="Pfam" id="PF00023">
    <property type="entry name" value="Ank"/>
    <property type="match status" value="2"/>
</dbReference>
<organism evidence="5 6">
    <name type="scientific">Armillaria luteobubalina</name>
    <dbReference type="NCBI Taxonomy" id="153913"/>
    <lineage>
        <taxon>Eukaryota</taxon>
        <taxon>Fungi</taxon>
        <taxon>Dikarya</taxon>
        <taxon>Basidiomycota</taxon>
        <taxon>Agaricomycotina</taxon>
        <taxon>Agaricomycetes</taxon>
        <taxon>Agaricomycetidae</taxon>
        <taxon>Agaricales</taxon>
        <taxon>Marasmiineae</taxon>
        <taxon>Physalacriaceae</taxon>
        <taxon>Armillaria</taxon>
    </lineage>
</organism>
<dbReference type="PROSITE" id="PS50088">
    <property type="entry name" value="ANK_REPEAT"/>
    <property type="match status" value="1"/>
</dbReference>
<gene>
    <name evidence="5" type="ORF">EDD18DRAFT_1428240</name>
</gene>
<dbReference type="InterPro" id="IPR054471">
    <property type="entry name" value="GPIID_WHD"/>
</dbReference>
<feature type="domain" description="GPI inositol-deacylase winged helix" evidence="4">
    <location>
        <begin position="48"/>
        <end position="129"/>
    </location>
</feature>
<dbReference type="PROSITE" id="PS50297">
    <property type="entry name" value="ANK_REP_REGION"/>
    <property type="match status" value="1"/>
</dbReference>
<dbReference type="Gene3D" id="1.25.40.20">
    <property type="entry name" value="Ankyrin repeat-containing domain"/>
    <property type="match status" value="1"/>
</dbReference>
<reference evidence="5" key="1">
    <citation type="submission" date="2023-06" db="EMBL/GenBank/DDBJ databases">
        <authorList>
            <consortium name="Lawrence Berkeley National Laboratory"/>
            <person name="Ahrendt S."/>
            <person name="Sahu N."/>
            <person name="Indic B."/>
            <person name="Wong-Bajracharya J."/>
            <person name="Merenyi Z."/>
            <person name="Ke H.-M."/>
            <person name="Monk M."/>
            <person name="Kocsube S."/>
            <person name="Drula E."/>
            <person name="Lipzen A."/>
            <person name="Balint B."/>
            <person name="Henrissat B."/>
            <person name="Andreopoulos B."/>
            <person name="Martin F.M."/>
            <person name="Harder C.B."/>
            <person name="Rigling D."/>
            <person name="Ford K.L."/>
            <person name="Foster G.D."/>
            <person name="Pangilinan J."/>
            <person name="Papanicolaou A."/>
            <person name="Barry K."/>
            <person name="LaButti K."/>
            <person name="Viragh M."/>
            <person name="Koriabine M."/>
            <person name="Yan M."/>
            <person name="Riley R."/>
            <person name="Champramary S."/>
            <person name="Plett K.L."/>
            <person name="Tsai I.J."/>
            <person name="Slot J."/>
            <person name="Sipos G."/>
            <person name="Plett J."/>
            <person name="Nagy L.G."/>
            <person name="Grigoriev I.V."/>
        </authorList>
    </citation>
    <scope>NUCLEOTIDE SEQUENCE</scope>
    <source>
        <strain evidence="5">HWK02</strain>
    </source>
</reference>
<dbReference type="Proteomes" id="UP001175228">
    <property type="component" value="Unassembled WGS sequence"/>
</dbReference>
<dbReference type="AlphaFoldDB" id="A0AA39PJF7"/>
<keyword evidence="2 3" id="KW-0040">ANK repeat</keyword>
<dbReference type="PANTHER" id="PTHR24166">
    <property type="entry name" value="ROLLING PEBBLES, ISOFORM B"/>
    <property type="match status" value="1"/>
</dbReference>
<accession>A0AA39PJF7</accession>
<sequence length="494" mass="55022">MFMLAKIHMELLAHCVNQAQLNKELDKLPSTLEKAYGHLLDRINGLPNKDLAYRIFGWVAFAALPLRVEELQYAFAIEPQTKQVDPANYTDEGILLGICAGLVVIDVIQGYRYFKFVYYSTQEYFTSQQDQIFPHIHVDFTCICLAHMSSNAMSHPFSMYSLIYWDFHACKCSGSSMDREILAFLDDKPTQMEDTAPPFQEQLLYFSDPTFFAKMVHAIKLLLADPEVDFQHLHGLCLAAYAGNSFMVDVLMRFEPGDVNHKGQVLFLHEVPDTSISPAQKDSSVSRGSCTHFCTPLIAAASNGHQKIVRKLLDSKHLTLLNITSSSGLTALSSAIICNSIEVVMLLLECHNINTSIQFNGQTPIMLAAQYGLDKIVKIFLERQDHDDPNAPEENGRTALHAAVEGSQHGIIDLLLKSGKVDVNRKDGQGRTVLSIAASLGDVQSIKMLVDHMGIDMLVKDNDGKSAYEIAAEERQDEIVALLEEHGAMDPEDK</sequence>
<dbReference type="PANTHER" id="PTHR24166:SF48">
    <property type="entry name" value="PROTEIN VAPYRIN"/>
    <property type="match status" value="1"/>
</dbReference>
<keyword evidence="1" id="KW-0677">Repeat</keyword>
<dbReference type="EMBL" id="JAUEPU010000051">
    <property type="protein sequence ID" value="KAK0485410.1"/>
    <property type="molecule type" value="Genomic_DNA"/>
</dbReference>
<comment type="caution">
    <text evidence="5">The sequence shown here is derived from an EMBL/GenBank/DDBJ whole genome shotgun (WGS) entry which is preliminary data.</text>
</comment>